<organism evidence="2 3">
    <name type="scientific">Umbra pygmaea</name>
    <name type="common">Eastern mudminnow</name>
    <dbReference type="NCBI Taxonomy" id="75934"/>
    <lineage>
        <taxon>Eukaryota</taxon>
        <taxon>Metazoa</taxon>
        <taxon>Chordata</taxon>
        <taxon>Craniata</taxon>
        <taxon>Vertebrata</taxon>
        <taxon>Euteleostomi</taxon>
        <taxon>Actinopterygii</taxon>
        <taxon>Neopterygii</taxon>
        <taxon>Teleostei</taxon>
        <taxon>Protacanthopterygii</taxon>
        <taxon>Esociformes</taxon>
        <taxon>Umbridae</taxon>
        <taxon>Umbra</taxon>
    </lineage>
</organism>
<evidence type="ECO:0000256" key="1">
    <source>
        <dbReference type="SAM" id="MobiDB-lite"/>
    </source>
</evidence>
<evidence type="ECO:0000313" key="2">
    <source>
        <dbReference type="EMBL" id="KAL0972740.1"/>
    </source>
</evidence>
<feature type="region of interest" description="Disordered" evidence="1">
    <location>
        <begin position="1"/>
        <end position="42"/>
    </location>
</feature>
<feature type="compositionally biased region" description="Pro residues" evidence="1">
    <location>
        <begin position="81"/>
        <end position="93"/>
    </location>
</feature>
<feature type="compositionally biased region" description="Polar residues" evidence="1">
    <location>
        <begin position="7"/>
        <end position="22"/>
    </location>
</feature>
<keyword evidence="3" id="KW-1185">Reference proteome</keyword>
<accession>A0ABD0WHM6</accession>
<dbReference type="Proteomes" id="UP001557470">
    <property type="component" value="Unassembled WGS sequence"/>
</dbReference>
<feature type="region of interest" description="Disordered" evidence="1">
    <location>
        <begin position="70"/>
        <end position="93"/>
    </location>
</feature>
<sequence length="93" mass="10028">MSAIHRTPTQLQNHCTVGSSCVPSRAAQKRDGRSSSTWPTKAAPVSISFTPARYCLPHTSQFLSLYDPPCPLMGNSSQRAPSPPPPLKSTPRP</sequence>
<proteinExistence type="predicted"/>
<gene>
    <name evidence="2" type="ORF">UPYG_G00194150</name>
</gene>
<dbReference type="PROSITE" id="PS51257">
    <property type="entry name" value="PROKAR_LIPOPROTEIN"/>
    <property type="match status" value="1"/>
</dbReference>
<name>A0ABD0WHM6_UMBPY</name>
<reference evidence="2 3" key="1">
    <citation type="submission" date="2024-06" db="EMBL/GenBank/DDBJ databases">
        <authorList>
            <person name="Pan Q."/>
            <person name="Wen M."/>
            <person name="Jouanno E."/>
            <person name="Zahm M."/>
            <person name="Klopp C."/>
            <person name="Cabau C."/>
            <person name="Louis A."/>
            <person name="Berthelot C."/>
            <person name="Parey E."/>
            <person name="Roest Crollius H."/>
            <person name="Montfort J."/>
            <person name="Robinson-Rechavi M."/>
            <person name="Bouchez O."/>
            <person name="Lampietro C."/>
            <person name="Lopez Roques C."/>
            <person name="Donnadieu C."/>
            <person name="Postlethwait J."/>
            <person name="Bobe J."/>
            <person name="Verreycken H."/>
            <person name="Guiguen Y."/>
        </authorList>
    </citation>
    <scope>NUCLEOTIDE SEQUENCE [LARGE SCALE GENOMIC DNA]</scope>
    <source>
        <strain evidence="2">Up_M1</strain>
        <tissue evidence="2">Testis</tissue>
    </source>
</reference>
<evidence type="ECO:0000313" key="3">
    <source>
        <dbReference type="Proteomes" id="UP001557470"/>
    </source>
</evidence>
<dbReference type="AlphaFoldDB" id="A0ABD0WHM6"/>
<comment type="caution">
    <text evidence="2">The sequence shown here is derived from an EMBL/GenBank/DDBJ whole genome shotgun (WGS) entry which is preliminary data.</text>
</comment>
<protein>
    <submittedName>
        <fullName evidence="2">Uncharacterized protein</fullName>
    </submittedName>
</protein>
<dbReference type="EMBL" id="JAGEUA010000006">
    <property type="protein sequence ID" value="KAL0972740.1"/>
    <property type="molecule type" value="Genomic_DNA"/>
</dbReference>